<dbReference type="OrthoDB" id="9909283at2"/>
<evidence type="ECO:0000313" key="3">
    <source>
        <dbReference type="EMBL" id="MEL0564396.1"/>
    </source>
</evidence>
<accession>A0A2I1XPH1</accession>
<evidence type="ECO:0000313" key="2">
    <source>
        <dbReference type="EMBL" id="KAA9321824.1"/>
    </source>
</evidence>
<sequence>MLKLLSNIYATGPVFLDGSVWGRVQTGAQNVTTNATTTARFVAIAVLVIVGLIWLFGGQQAQKAKAWLGAAIVGSVIVILAPQIIPWIFSMFGGATF</sequence>
<dbReference type="Proteomes" id="UP001385848">
    <property type="component" value="Unassembled WGS sequence"/>
</dbReference>
<name>A0A2I1XPH1_LACJE</name>
<dbReference type="Pfam" id="PF04956">
    <property type="entry name" value="TrbC"/>
    <property type="match status" value="1"/>
</dbReference>
<keyword evidence="1" id="KW-1133">Transmembrane helix</keyword>
<keyword evidence="1" id="KW-0472">Membrane</keyword>
<comment type="caution">
    <text evidence="2">The sequence shown here is derived from an EMBL/GenBank/DDBJ whole genome shotgun (WGS) entry which is preliminary data.</text>
</comment>
<feature type="transmembrane region" description="Helical" evidence="1">
    <location>
        <begin position="68"/>
        <end position="89"/>
    </location>
</feature>
<feature type="transmembrane region" description="Helical" evidence="1">
    <location>
        <begin position="38"/>
        <end position="56"/>
    </location>
</feature>
<organism evidence="2 4">
    <name type="scientific">Lactobacillus jensenii</name>
    <dbReference type="NCBI Taxonomy" id="109790"/>
    <lineage>
        <taxon>Bacteria</taxon>
        <taxon>Bacillati</taxon>
        <taxon>Bacillota</taxon>
        <taxon>Bacilli</taxon>
        <taxon>Lactobacillales</taxon>
        <taxon>Lactobacillaceae</taxon>
        <taxon>Lactobacillus</taxon>
    </lineage>
</organism>
<evidence type="ECO:0000313" key="5">
    <source>
        <dbReference type="Proteomes" id="UP001385848"/>
    </source>
</evidence>
<dbReference type="InterPro" id="IPR007039">
    <property type="entry name" value="TrbC/VirB2"/>
</dbReference>
<reference evidence="2 4" key="1">
    <citation type="submission" date="2019-09" db="EMBL/GenBank/DDBJ databases">
        <title>Draft genome sequence assemblies of isolates from the urinary tract.</title>
        <authorList>
            <person name="Mores C.R."/>
            <person name="Putonti C."/>
            <person name="Wolfe A.J."/>
        </authorList>
    </citation>
    <scope>NUCLEOTIDE SEQUENCE [LARGE SCALE GENOMIC DNA]</scope>
    <source>
        <strain evidence="2 4">UMB246</strain>
    </source>
</reference>
<dbReference type="Proteomes" id="UP000327236">
    <property type="component" value="Unassembled WGS sequence"/>
</dbReference>
<evidence type="ECO:0000313" key="4">
    <source>
        <dbReference type="Proteomes" id="UP000327236"/>
    </source>
</evidence>
<dbReference type="EMBL" id="VYWW01000025">
    <property type="protein sequence ID" value="KAA9321824.1"/>
    <property type="molecule type" value="Genomic_DNA"/>
</dbReference>
<dbReference type="EMBL" id="JBBVUL010000001">
    <property type="protein sequence ID" value="MEL0564396.1"/>
    <property type="molecule type" value="Genomic_DNA"/>
</dbReference>
<reference evidence="3 5" key="2">
    <citation type="submission" date="2024-04" db="EMBL/GenBank/DDBJ databases">
        <title>Three lactobacilli isolated from voided urine samples from females with type 2 diabetes.</title>
        <authorList>
            <person name="Kula A."/>
            <person name="Stegman N."/>
            <person name="Putonti C."/>
        </authorList>
    </citation>
    <scope>NUCLEOTIDE SEQUENCE [LARGE SCALE GENOMIC DNA]</scope>
    <source>
        <strain evidence="3 5">1855</strain>
    </source>
</reference>
<proteinExistence type="predicted"/>
<protein>
    <submittedName>
        <fullName evidence="2">Conjugal transfer protein</fullName>
    </submittedName>
    <submittedName>
        <fullName evidence="3">TrbC/VirB2 family protein</fullName>
    </submittedName>
</protein>
<dbReference type="AlphaFoldDB" id="A0A2I1XPH1"/>
<evidence type="ECO:0000256" key="1">
    <source>
        <dbReference type="SAM" id="Phobius"/>
    </source>
</evidence>
<keyword evidence="5" id="KW-1185">Reference proteome</keyword>
<gene>
    <name evidence="3" type="ORF">AAC431_00455</name>
    <name evidence="2" type="ORF">F6H94_05990</name>
</gene>
<dbReference type="RefSeq" id="WP_006588538.1">
    <property type="nucleotide sequence ID" value="NZ_CATOUX010000011.1"/>
</dbReference>
<keyword evidence="1" id="KW-0812">Transmembrane</keyword>